<comment type="caution">
    <text evidence="1">The sequence shown here is derived from an EMBL/GenBank/DDBJ whole genome shotgun (WGS) entry which is preliminary data.</text>
</comment>
<keyword evidence="2" id="KW-1185">Reference proteome</keyword>
<dbReference type="Proteomes" id="UP000299102">
    <property type="component" value="Unassembled WGS sequence"/>
</dbReference>
<proteinExistence type="predicted"/>
<evidence type="ECO:0000313" key="2">
    <source>
        <dbReference type="Proteomes" id="UP000299102"/>
    </source>
</evidence>
<dbReference type="AlphaFoldDB" id="A0A4C1Z807"/>
<evidence type="ECO:0000313" key="1">
    <source>
        <dbReference type="EMBL" id="GBP83820.1"/>
    </source>
</evidence>
<organism evidence="1 2">
    <name type="scientific">Eumeta variegata</name>
    <name type="common">Bagworm moth</name>
    <name type="synonym">Eumeta japonica</name>
    <dbReference type="NCBI Taxonomy" id="151549"/>
    <lineage>
        <taxon>Eukaryota</taxon>
        <taxon>Metazoa</taxon>
        <taxon>Ecdysozoa</taxon>
        <taxon>Arthropoda</taxon>
        <taxon>Hexapoda</taxon>
        <taxon>Insecta</taxon>
        <taxon>Pterygota</taxon>
        <taxon>Neoptera</taxon>
        <taxon>Endopterygota</taxon>
        <taxon>Lepidoptera</taxon>
        <taxon>Glossata</taxon>
        <taxon>Ditrysia</taxon>
        <taxon>Tineoidea</taxon>
        <taxon>Psychidae</taxon>
        <taxon>Oiketicinae</taxon>
        <taxon>Eumeta</taxon>
    </lineage>
</organism>
<accession>A0A4C1Z807</accession>
<name>A0A4C1Z807_EUMVA</name>
<reference evidence="1 2" key="1">
    <citation type="journal article" date="2019" name="Commun. Biol.">
        <title>The bagworm genome reveals a unique fibroin gene that provides high tensile strength.</title>
        <authorList>
            <person name="Kono N."/>
            <person name="Nakamura H."/>
            <person name="Ohtoshi R."/>
            <person name="Tomita M."/>
            <person name="Numata K."/>
            <person name="Arakawa K."/>
        </authorList>
    </citation>
    <scope>NUCLEOTIDE SEQUENCE [LARGE SCALE GENOMIC DNA]</scope>
</reference>
<dbReference type="EMBL" id="BGZK01001642">
    <property type="protein sequence ID" value="GBP83820.1"/>
    <property type="molecule type" value="Genomic_DNA"/>
</dbReference>
<sequence>MRCSSVRVSSHAQHSRTERGFHSLSCACVADPAGVGAQAAMTVGVAGMGGALLHCDERGAPLAWPAPAAPPAAPPPLWQYPAGECDLPLVAAALVTTRQLHARPLGRPPPRCRRARSYAPPTRLITHAALVCALQLNLSAQPLLTFQRRRYGYATVPRSRSYTRVLRIRRNISKCLGYLENFSLARIGLARR</sequence>
<protein>
    <submittedName>
        <fullName evidence="1">Uncharacterized protein</fullName>
    </submittedName>
</protein>
<gene>
    <name evidence="1" type="ORF">EVAR_64745_1</name>
</gene>